<name>A0A9J6B7D4_SOLCO</name>
<proteinExistence type="predicted"/>
<gene>
    <name evidence="1" type="ORF">H5410_004323</name>
</gene>
<organism evidence="1 2">
    <name type="scientific">Solanum commersonii</name>
    <name type="common">Commerson's wild potato</name>
    <name type="synonym">Commerson's nightshade</name>
    <dbReference type="NCBI Taxonomy" id="4109"/>
    <lineage>
        <taxon>Eukaryota</taxon>
        <taxon>Viridiplantae</taxon>
        <taxon>Streptophyta</taxon>
        <taxon>Embryophyta</taxon>
        <taxon>Tracheophyta</taxon>
        <taxon>Spermatophyta</taxon>
        <taxon>Magnoliopsida</taxon>
        <taxon>eudicotyledons</taxon>
        <taxon>Gunneridae</taxon>
        <taxon>Pentapetalae</taxon>
        <taxon>asterids</taxon>
        <taxon>lamiids</taxon>
        <taxon>Solanales</taxon>
        <taxon>Solanaceae</taxon>
        <taxon>Solanoideae</taxon>
        <taxon>Solaneae</taxon>
        <taxon>Solanum</taxon>
    </lineage>
</organism>
<accession>A0A9J6B7D4</accession>
<comment type="caution">
    <text evidence="1">The sequence shown here is derived from an EMBL/GenBank/DDBJ whole genome shotgun (WGS) entry which is preliminary data.</text>
</comment>
<dbReference type="EMBL" id="JACXVP010000001">
    <property type="protein sequence ID" value="KAG5632606.1"/>
    <property type="molecule type" value="Genomic_DNA"/>
</dbReference>
<dbReference type="AlphaFoldDB" id="A0A9J6B7D4"/>
<protein>
    <submittedName>
        <fullName evidence="1">Uncharacterized protein</fullName>
    </submittedName>
</protein>
<reference evidence="1 2" key="1">
    <citation type="submission" date="2020-09" db="EMBL/GenBank/DDBJ databases">
        <title>De no assembly of potato wild relative species, Solanum commersonii.</title>
        <authorList>
            <person name="Cho K."/>
        </authorList>
    </citation>
    <scope>NUCLEOTIDE SEQUENCE [LARGE SCALE GENOMIC DNA]</scope>
    <source>
        <strain evidence="1">LZ3.2</strain>
        <tissue evidence="1">Leaf</tissue>
    </source>
</reference>
<evidence type="ECO:0000313" key="1">
    <source>
        <dbReference type="EMBL" id="KAG5632606.1"/>
    </source>
</evidence>
<dbReference type="Proteomes" id="UP000824120">
    <property type="component" value="Chromosome 1"/>
</dbReference>
<sequence>MQEDRFEENLNEGGNLAVIEKQNVITISYSWEVEEVALLLVQQYQSIGEGERDNSVWVQQNLVKLSKLLGLISKDMRNCSYRLIAAGMQERYR</sequence>
<keyword evidence="2" id="KW-1185">Reference proteome</keyword>
<evidence type="ECO:0000313" key="2">
    <source>
        <dbReference type="Proteomes" id="UP000824120"/>
    </source>
</evidence>